<evidence type="ECO:0000256" key="1">
    <source>
        <dbReference type="SAM" id="MobiDB-lite"/>
    </source>
</evidence>
<keyword evidence="2" id="KW-0812">Transmembrane</keyword>
<organism evidence="3 4">
    <name type="scientific">Ceraceosorus bombacis</name>
    <dbReference type="NCBI Taxonomy" id="401625"/>
    <lineage>
        <taxon>Eukaryota</taxon>
        <taxon>Fungi</taxon>
        <taxon>Dikarya</taxon>
        <taxon>Basidiomycota</taxon>
        <taxon>Ustilaginomycotina</taxon>
        <taxon>Exobasidiomycetes</taxon>
        <taxon>Ceraceosorales</taxon>
        <taxon>Ceraceosoraceae</taxon>
        <taxon>Ceraceosorus</taxon>
    </lineage>
</organism>
<keyword evidence="2" id="KW-0472">Membrane</keyword>
<keyword evidence="2" id="KW-1133">Transmembrane helix</keyword>
<dbReference type="EMBL" id="CCYA01000276">
    <property type="protein sequence ID" value="CEH18880.1"/>
    <property type="molecule type" value="Genomic_DNA"/>
</dbReference>
<accession>A0A0P1BQX8</accession>
<feature type="transmembrane region" description="Helical" evidence="2">
    <location>
        <begin position="58"/>
        <end position="77"/>
    </location>
</feature>
<dbReference type="AlphaFoldDB" id="A0A0P1BQX8"/>
<keyword evidence="4" id="KW-1185">Reference proteome</keyword>
<reference evidence="4" key="1">
    <citation type="submission" date="2014-09" db="EMBL/GenBank/DDBJ databases">
        <authorList>
            <person name="Sharma Rahul"/>
            <person name="Thines Marco"/>
        </authorList>
    </citation>
    <scope>NUCLEOTIDE SEQUENCE [LARGE SCALE GENOMIC DNA]</scope>
</reference>
<evidence type="ECO:0000313" key="4">
    <source>
        <dbReference type="Proteomes" id="UP000054845"/>
    </source>
</evidence>
<dbReference type="OrthoDB" id="3202396at2759"/>
<sequence length="98" mass="10416">MSHSTAKPPPSLGLFPTTSFRPKSSTAQGAGLRTRHGNGKAASGLNGAIALLKDNFSLSTWLLIGMTIQVFISLFTARRWAFDRPGQQTAQVTTNAQG</sequence>
<feature type="region of interest" description="Disordered" evidence="1">
    <location>
        <begin position="1"/>
        <end position="39"/>
    </location>
</feature>
<name>A0A0P1BQX8_9BASI</name>
<dbReference type="Proteomes" id="UP000054845">
    <property type="component" value="Unassembled WGS sequence"/>
</dbReference>
<proteinExistence type="predicted"/>
<protein>
    <submittedName>
        <fullName evidence="3">Uncharacterized protein</fullName>
    </submittedName>
</protein>
<evidence type="ECO:0000256" key="2">
    <source>
        <dbReference type="SAM" id="Phobius"/>
    </source>
</evidence>
<feature type="compositionally biased region" description="Polar residues" evidence="1">
    <location>
        <begin position="16"/>
        <end position="28"/>
    </location>
</feature>
<evidence type="ECO:0000313" key="3">
    <source>
        <dbReference type="EMBL" id="CEH18880.1"/>
    </source>
</evidence>